<keyword evidence="2" id="KW-1185">Reference proteome</keyword>
<evidence type="ECO:0000313" key="1">
    <source>
        <dbReference type="EMBL" id="ABQ25240.1"/>
    </source>
</evidence>
<dbReference type="OrthoDB" id="5396725at2"/>
<evidence type="ECO:0000313" key="2">
    <source>
        <dbReference type="Proteomes" id="UP000006695"/>
    </source>
</evidence>
<sequence length="116" mass="13657">MRGNDAVQQVKALRTSEQSFVKWWRKDNDFVDFALIDAFLDHVKADDVIDGFELLDMEMMWDVLHSLNPDTLLRGRKNGEEIITWRWVDRDGNEKTTIYPFTPEALMTLIDTEFFA</sequence>
<dbReference type="HOGENOM" id="CLU_2093358_0_0_7"/>
<dbReference type="AlphaFoldDB" id="A5GB06"/>
<dbReference type="EMBL" id="CP000698">
    <property type="protein sequence ID" value="ABQ25240.1"/>
    <property type="molecule type" value="Genomic_DNA"/>
</dbReference>
<reference evidence="1 2" key="1">
    <citation type="submission" date="2007-05" db="EMBL/GenBank/DDBJ databases">
        <title>Complete sequence of Geobacter uraniireducens Rf4.</title>
        <authorList>
            <consortium name="US DOE Joint Genome Institute"/>
            <person name="Copeland A."/>
            <person name="Lucas S."/>
            <person name="Lapidus A."/>
            <person name="Barry K."/>
            <person name="Detter J.C."/>
            <person name="Glavina del Rio T."/>
            <person name="Hammon N."/>
            <person name="Israni S."/>
            <person name="Dalin E."/>
            <person name="Tice H."/>
            <person name="Pitluck S."/>
            <person name="Chertkov O."/>
            <person name="Brettin T."/>
            <person name="Bruce D."/>
            <person name="Han C."/>
            <person name="Schmutz J."/>
            <person name="Larimer F."/>
            <person name="Land M."/>
            <person name="Hauser L."/>
            <person name="Kyrpides N."/>
            <person name="Mikhailova N."/>
            <person name="Shelobolina E."/>
            <person name="Aklujkar M."/>
            <person name="Lovley D."/>
            <person name="Richardson P."/>
        </authorList>
    </citation>
    <scope>NUCLEOTIDE SEQUENCE [LARGE SCALE GENOMIC DNA]</scope>
    <source>
        <strain evidence="1 2">Rf4</strain>
    </source>
</reference>
<dbReference type="KEGG" id="gur:Gura_1034"/>
<gene>
    <name evidence="1" type="ordered locus">Gura_1034</name>
</gene>
<protein>
    <submittedName>
        <fullName evidence="1">Uncharacterized protein</fullName>
    </submittedName>
</protein>
<organism evidence="1 2">
    <name type="scientific">Geotalea uraniireducens (strain Rf4)</name>
    <name type="common">Geobacter uraniireducens</name>
    <dbReference type="NCBI Taxonomy" id="351605"/>
    <lineage>
        <taxon>Bacteria</taxon>
        <taxon>Pseudomonadati</taxon>
        <taxon>Thermodesulfobacteriota</taxon>
        <taxon>Desulfuromonadia</taxon>
        <taxon>Geobacterales</taxon>
        <taxon>Geobacteraceae</taxon>
        <taxon>Geotalea</taxon>
    </lineage>
</organism>
<dbReference type="Proteomes" id="UP000006695">
    <property type="component" value="Chromosome"/>
</dbReference>
<accession>A5GB06</accession>
<dbReference type="RefSeq" id="WP_011937964.1">
    <property type="nucleotide sequence ID" value="NC_009483.1"/>
</dbReference>
<dbReference type="STRING" id="351605.Gura_1034"/>
<name>A5GB06_GEOUR</name>
<proteinExistence type="predicted"/>